<keyword evidence="3" id="KW-1185">Reference proteome</keyword>
<organism evidence="2 3">
    <name type="scientific">Microctonus hyperodae</name>
    <name type="common">Parasitoid wasp</name>
    <dbReference type="NCBI Taxonomy" id="165561"/>
    <lineage>
        <taxon>Eukaryota</taxon>
        <taxon>Metazoa</taxon>
        <taxon>Ecdysozoa</taxon>
        <taxon>Arthropoda</taxon>
        <taxon>Hexapoda</taxon>
        <taxon>Insecta</taxon>
        <taxon>Pterygota</taxon>
        <taxon>Neoptera</taxon>
        <taxon>Endopterygota</taxon>
        <taxon>Hymenoptera</taxon>
        <taxon>Apocrita</taxon>
        <taxon>Ichneumonoidea</taxon>
        <taxon>Braconidae</taxon>
        <taxon>Euphorinae</taxon>
        <taxon>Microctonus</taxon>
    </lineage>
</organism>
<keyword evidence="1" id="KW-0732">Signal</keyword>
<accession>A0AA39G039</accession>
<dbReference type="AlphaFoldDB" id="A0AA39G039"/>
<name>A0AA39G039_MICHY</name>
<proteinExistence type="predicted"/>
<sequence length="133" mass="15380">MEFRNVLLMIFIVALIKLVSPDDLCSCKHCEGTKVVSIQEDNSVENIMSTEENLMLIEDFDGDGSETICARERDHEDRSFPSICHMYCYNACTEFNVRVNSEQNGTYDVMAYRTNYYKLHDGPCPRHYQKSTT</sequence>
<feature type="signal peptide" evidence="1">
    <location>
        <begin position="1"/>
        <end position="21"/>
    </location>
</feature>
<evidence type="ECO:0000313" key="2">
    <source>
        <dbReference type="EMBL" id="KAK0179032.1"/>
    </source>
</evidence>
<comment type="caution">
    <text evidence="2">The sequence shown here is derived from an EMBL/GenBank/DDBJ whole genome shotgun (WGS) entry which is preliminary data.</text>
</comment>
<evidence type="ECO:0000256" key="1">
    <source>
        <dbReference type="SAM" id="SignalP"/>
    </source>
</evidence>
<dbReference type="Proteomes" id="UP001168972">
    <property type="component" value="Unassembled WGS sequence"/>
</dbReference>
<reference evidence="2" key="2">
    <citation type="submission" date="2023-03" db="EMBL/GenBank/DDBJ databases">
        <authorList>
            <person name="Inwood S.N."/>
            <person name="Skelly J.G."/>
            <person name="Guhlin J."/>
            <person name="Harrop T.W.R."/>
            <person name="Goldson S.G."/>
            <person name="Dearden P.K."/>
        </authorList>
    </citation>
    <scope>NUCLEOTIDE SEQUENCE</scope>
    <source>
        <strain evidence="2">Lincoln</strain>
        <tissue evidence="2">Whole body</tissue>
    </source>
</reference>
<evidence type="ECO:0000313" key="3">
    <source>
        <dbReference type="Proteomes" id="UP001168972"/>
    </source>
</evidence>
<dbReference type="EMBL" id="JAQQBR010000004">
    <property type="protein sequence ID" value="KAK0179032.1"/>
    <property type="molecule type" value="Genomic_DNA"/>
</dbReference>
<reference evidence="2" key="1">
    <citation type="journal article" date="2023" name="bioRxiv">
        <title>Scaffold-level genome assemblies of two parasitoid biocontrol wasps reveal the parthenogenesis mechanism and an associated novel virus.</title>
        <authorList>
            <person name="Inwood S."/>
            <person name="Skelly J."/>
            <person name="Guhlin J."/>
            <person name="Harrop T."/>
            <person name="Goldson S."/>
            <person name="Dearden P."/>
        </authorList>
    </citation>
    <scope>NUCLEOTIDE SEQUENCE</scope>
    <source>
        <strain evidence="2">Lincoln</strain>
        <tissue evidence="2">Whole body</tissue>
    </source>
</reference>
<protein>
    <submittedName>
        <fullName evidence="2">Uncharacterized protein</fullName>
    </submittedName>
</protein>
<gene>
    <name evidence="2" type="ORF">PV327_007858</name>
</gene>
<feature type="chain" id="PRO_5041290999" evidence="1">
    <location>
        <begin position="22"/>
        <end position="133"/>
    </location>
</feature>